<dbReference type="EMBL" id="FWDM01000002">
    <property type="protein sequence ID" value="SLM09781.1"/>
    <property type="molecule type" value="Genomic_DNA"/>
</dbReference>
<dbReference type="SUPFAM" id="SSF82649">
    <property type="entry name" value="SufE/NifU"/>
    <property type="match status" value="1"/>
</dbReference>
<gene>
    <name evidence="6" type="ORF">SPIROBIBN47_100011</name>
</gene>
<dbReference type="Pfam" id="PF01592">
    <property type="entry name" value="NifU_N"/>
    <property type="match status" value="1"/>
</dbReference>
<keyword evidence="1" id="KW-0479">Metal-binding</keyword>
<dbReference type="InterPro" id="IPR007419">
    <property type="entry name" value="BFD-like_2Fe2S-bd_dom"/>
</dbReference>
<dbReference type="GO" id="GO:0016226">
    <property type="term" value="P:iron-sulfur cluster assembly"/>
    <property type="evidence" value="ECO:0007669"/>
    <property type="project" value="InterPro"/>
</dbReference>
<feature type="domain" description="NIF system FeS cluster assembly NifU N-terminal" evidence="4">
    <location>
        <begin position="8"/>
        <end position="132"/>
    </location>
</feature>
<sequence>MDAFQWLYSDIVKDHFTNPRNVFDPDKDKDFKPDAEGMVGNIKCGDQMMFMLKIQNDIIADVRWKTYGCASAIASTSMLSETIRGMNIRDAYHIKPADIASRLGGLPENKIHCSVLGDKALRAAIDVYLEQHGRAGEFKGEDAQIICKCLNITDKDIEEAVRQGAHDWHSLQEATKIGTVCGSCKTKAEELLHEFVHIYS</sequence>
<protein>
    <submittedName>
        <fullName evidence="6">IscU protein</fullName>
    </submittedName>
</protein>
<dbReference type="CDD" id="cd06664">
    <property type="entry name" value="IscU_like"/>
    <property type="match status" value="1"/>
</dbReference>
<reference evidence="6" key="1">
    <citation type="submission" date="2017-02" db="EMBL/GenBank/DDBJ databases">
        <authorList>
            <person name="Regsiter A."/>
            <person name="William W."/>
        </authorList>
    </citation>
    <scope>NUCLEOTIDE SEQUENCE</scope>
    <source>
        <strain evidence="6">Bib</strain>
    </source>
</reference>
<evidence type="ECO:0000259" key="4">
    <source>
        <dbReference type="Pfam" id="PF01592"/>
    </source>
</evidence>
<dbReference type="PANTHER" id="PTHR10093">
    <property type="entry name" value="IRON-SULFUR CLUSTER ASSEMBLY ENZYME NIFU HOMOLOG"/>
    <property type="match status" value="1"/>
</dbReference>
<keyword evidence="3" id="KW-0411">Iron-sulfur</keyword>
<dbReference type="GO" id="GO:0005506">
    <property type="term" value="F:iron ion binding"/>
    <property type="evidence" value="ECO:0007669"/>
    <property type="project" value="InterPro"/>
</dbReference>
<keyword evidence="2" id="KW-0408">Iron</keyword>
<evidence type="ECO:0000256" key="2">
    <source>
        <dbReference type="ARBA" id="ARBA00023004"/>
    </source>
</evidence>
<dbReference type="Gene3D" id="1.10.10.1100">
    <property type="entry name" value="BFD-like [2Fe-2S]-binding domain"/>
    <property type="match status" value="1"/>
</dbReference>
<evidence type="ECO:0000313" key="6">
    <source>
        <dbReference type="EMBL" id="SLM09781.1"/>
    </source>
</evidence>
<dbReference type="InterPro" id="IPR041854">
    <property type="entry name" value="BFD-like_2Fe2S-bd_dom_sf"/>
</dbReference>
<dbReference type="AlphaFoldDB" id="A0A3P3XF92"/>
<dbReference type="Pfam" id="PF04324">
    <property type="entry name" value="Fer2_BFD"/>
    <property type="match status" value="1"/>
</dbReference>
<evidence type="ECO:0000256" key="1">
    <source>
        <dbReference type="ARBA" id="ARBA00022723"/>
    </source>
</evidence>
<dbReference type="GO" id="GO:0051536">
    <property type="term" value="F:iron-sulfur cluster binding"/>
    <property type="evidence" value="ECO:0007669"/>
    <property type="project" value="UniProtKB-KW"/>
</dbReference>
<organism evidence="6">
    <name type="scientific">uncultured spirochete</name>
    <dbReference type="NCBI Taxonomy" id="156406"/>
    <lineage>
        <taxon>Bacteria</taxon>
        <taxon>Pseudomonadati</taxon>
        <taxon>Spirochaetota</taxon>
        <taxon>Spirochaetia</taxon>
        <taxon>Spirochaetales</taxon>
        <taxon>environmental samples</taxon>
    </lineage>
</organism>
<feature type="domain" description="BFD-like [2Fe-2S]-binding" evidence="5">
    <location>
        <begin position="145"/>
        <end position="194"/>
    </location>
</feature>
<dbReference type="Gene3D" id="3.90.1010.10">
    <property type="match status" value="1"/>
</dbReference>
<dbReference type="InterPro" id="IPR002871">
    <property type="entry name" value="NIF_FeS_clus_asmbl_NifU_N"/>
</dbReference>
<accession>A0A3P3XF92</accession>
<proteinExistence type="predicted"/>
<name>A0A3P3XF92_9SPIR</name>
<evidence type="ECO:0000256" key="3">
    <source>
        <dbReference type="ARBA" id="ARBA00023014"/>
    </source>
</evidence>
<evidence type="ECO:0000259" key="5">
    <source>
        <dbReference type="Pfam" id="PF04324"/>
    </source>
</evidence>